<dbReference type="CDD" id="cd03396">
    <property type="entry name" value="PAP2_like_6"/>
    <property type="match status" value="1"/>
</dbReference>
<dbReference type="InterPro" id="IPR000326">
    <property type="entry name" value="PAP2/HPO"/>
</dbReference>
<reference evidence="3 4" key="1">
    <citation type="submission" date="2017-01" db="EMBL/GenBank/DDBJ databases">
        <title>The cable genome- insights into the physiology and evolution of filamentous bacteria capable of sulfide oxidation via long distance electron transfer.</title>
        <authorList>
            <person name="Schreiber L."/>
            <person name="Bjerg J.T."/>
            <person name="Boggild A."/>
            <person name="Van De Vossenberg J."/>
            <person name="Meysman F."/>
            <person name="Nielsen L.P."/>
            <person name="Schramm A."/>
            <person name="Kjeldsen K.U."/>
        </authorList>
    </citation>
    <scope>NUCLEOTIDE SEQUENCE [LARGE SCALE GENOMIC DNA]</scope>
    <source>
        <strain evidence="3">A5</strain>
    </source>
</reference>
<keyword evidence="1" id="KW-0472">Membrane</keyword>
<dbReference type="InterPro" id="IPR036938">
    <property type="entry name" value="PAP2/HPO_sf"/>
</dbReference>
<comment type="caution">
    <text evidence="3">The sequence shown here is derived from an EMBL/GenBank/DDBJ whole genome shotgun (WGS) entry which is preliminary data.</text>
</comment>
<dbReference type="EMBL" id="MTKS01000258">
    <property type="protein sequence ID" value="RWX50829.1"/>
    <property type="molecule type" value="Genomic_DNA"/>
</dbReference>
<name>A0A444JCL1_9BACT</name>
<evidence type="ECO:0000256" key="1">
    <source>
        <dbReference type="SAM" id="Phobius"/>
    </source>
</evidence>
<keyword evidence="4" id="KW-1185">Reference proteome</keyword>
<evidence type="ECO:0000313" key="3">
    <source>
        <dbReference type="EMBL" id="RWX50829.1"/>
    </source>
</evidence>
<dbReference type="SUPFAM" id="SSF48317">
    <property type="entry name" value="Acid phosphatase/Vanadium-dependent haloperoxidase"/>
    <property type="match status" value="1"/>
</dbReference>
<dbReference type="AlphaFoldDB" id="A0A444JCL1"/>
<feature type="transmembrane region" description="Helical" evidence="1">
    <location>
        <begin position="179"/>
        <end position="198"/>
    </location>
</feature>
<protein>
    <submittedName>
        <fullName evidence="3">Membrane-associated enzyme, PAP2 (Acid phosphatase) superfamily</fullName>
    </submittedName>
</protein>
<feature type="transmembrane region" description="Helical" evidence="1">
    <location>
        <begin position="12"/>
        <end position="31"/>
    </location>
</feature>
<accession>A0A444JCL1</accession>
<evidence type="ECO:0000259" key="2">
    <source>
        <dbReference type="Pfam" id="PF01569"/>
    </source>
</evidence>
<gene>
    <name evidence="3" type="ORF">VU01_12582</name>
</gene>
<dbReference type="Pfam" id="PF01569">
    <property type="entry name" value="PAP2"/>
    <property type="match status" value="1"/>
</dbReference>
<dbReference type="Proteomes" id="UP000288892">
    <property type="component" value="Unassembled WGS sequence"/>
</dbReference>
<keyword evidence="1" id="KW-1133">Transmembrane helix</keyword>
<feature type="transmembrane region" description="Helical" evidence="1">
    <location>
        <begin position="98"/>
        <end position="116"/>
    </location>
</feature>
<feature type="domain" description="Phosphatidic acid phosphatase type 2/haloperoxidase" evidence="2">
    <location>
        <begin position="99"/>
        <end position="227"/>
    </location>
</feature>
<organism evidence="3 4">
    <name type="scientific">Candidatus Electrothrix marina</name>
    <dbReference type="NCBI Taxonomy" id="1859130"/>
    <lineage>
        <taxon>Bacteria</taxon>
        <taxon>Pseudomonadati</taxon>
        <taxon>Thermodesulfobacteriota</taxon>
        <taxon>Desulfobulbia</taxon>
        <taxon>Desulfobulbales</taxon>
        <taxon>Desulfobulbaceae</taxon>
        <taxon>Candidatus Electrothrix</taxon>
    </lineage>
</organism>
<keyword evidence="1" id="KW-0812">Transmembrane</keyword>
<sequence>MRTASLLHHSVENLSVMFFFPFLLLVVSVFFEYSGLDIWWVSHFYDAQHQVWPYRGHWLFYTIIHSGGQLFDWSVAAIWLLLFLFVNLKKQFRPYRKILLFFFVATAAGPILVGIGKQFTHIYSPWDLHLFNGVQPYIRMLDPVPVDAARGHSFPAGHASGGYCFLSLYFVLLRYRSGYRGYGLLFGVIVGFIFGAGQQIRGAHFPSHDLVTMFICWYAPLVCYFLFYHQEWQALKRGKTILCAARNE</sequence>
<proteinExistence type="predicted"/>
<feature type="transmembrane region" description="Helical" evidence="1">
    <location>
        <begin position="153"/>
        <end position="172"/>
    </location>
</feature>
<evidence type="ECO:0000313" key="4">
    <source>
        <dbReference type="Proteomes" id="UP000288892"/>
    </source>
</evidence>
<feature type="transmembrane region" description="Helical" evidence="1">
    <location>
        <begin position="210"/>
        <end position="228"/>
    </location>
</feature>
<feature type="transmembrane region" description="Helical" evidence="1">
    <location>
        <begin position="58"/>
        <end position="86"/>
    </location>
</feature>